<dbReference type="PANTHER" id="PTHR37298:SF1">
    <property type="entry name" value="UPF0111 PROTEIN YKAA"/>
    <property type="match status" value="1"/>
</dbReference>
<dbReference type="InterPro" id="IPR052912">
    <property type="entry name" value="UPF0111_domain"/>
</dbReference>
<dbReference type="AlphaFoldDB" id="A0A9D1UNN8"/>
<organism evidence="2 3">
    <name type="scientific">Candidatus Flavonifractor merdipullorum</name>
    <dbReference type="NCBI Taxonomy" id="2838590"/>
    <lineage>
        <taxon>Bacteria</taxon>
        <taxon>Bacillati</taxon>
        <taxon>Bacillota</taxon>
        <taxon>Clostridia</taxon>
        <taxon>Eubacteriales</taxon>
        <taxon>Oscillospiraceae</taxon>
        <taxon>Flavonifractor</taxon>
    </lineage>
</organism>
<reference evidence="2" key="2">
    <citation type="submission" date="2021-04" db="EMBL/GenBank/DDBJ databases">
        <authorList>
            <person name="Gilroy R."/>
        </authorList>
    </citation>
    <scope>NUCLEOTIDE SEQUENCE</scope>
    <source>
        <strain evidence="2">ChiGjej6B6-1540</strain>
    </source>
</reference>
<name>A0A9D1UNN8_9FIRM</name>
<evidence type="ECO:0000313" key="3">
    <source>
        <dbReference type="Proteomes" id="UP000824192"/>
    </source>
</evidence>
<sequence>MAKKSNNYFELIKKQTSYCVEASNLLEEILCKFHAESINAYRTQMHEIEHTADEIRHDILNKLSTEFITPIDQDDILRLVQIIDDITDGLDEVILNIYMYRIDVIPEKTAELSQIVNQCVKVLDEAAGELKNFKKPGPLHALLVRVNDIESEADTIYTEAIHSLFGSSIDYKTLLGAKTVYEGLEHCCDLCEHAADVIEQIVIKNT</sequence>
<comment type="caution">
    <text evidence="2">The sequence shown here is derived from an EMBL/GenBank/DDBJ whole genome shotgun (WGS) entry which is preliminary data.</text>
</comment>
<accession>A0A9D1UNN8</accession>
<evidence type="ECO:0000256" key="1">
    <source>
        <dbReference type="ARBA" id="ARBA00008591"/>
    </source>
</evidence>
<protein>
    <submittedName>
        <fullName evidence="2">DUF47 family protein</fullName>
    </submittedName>
</protein>
<reference evidence="2" key="1">
    <citation type="journal article" date="2021" name="PeerJ">
        <title>Extensive microbial diversity within the chicken gut microbiome revealed by metagenomics and culture.</title>
        <authorList>
            <person name="Gilroy R."/>
            <person name="Ravi A."/>
            <person name="Getino M."/>
            <person name="Pursley I."/>
            <person name="Horton D.L."/>
            <person name="Alikhan N.F."/>
            <person name="Baker D."/>
            <person name="Gharbi K."/>
            <person name="Hall N."/>
            <person name="Watson M."/>
            <person name="Adriaenssens E.M."/>
            <person name="Foster-Nyarko E."/>
            <person name="Jarju S."/>
            <person name="Secka A."/>
            <person name="Antonio M."/>
            <person name="Oren A."/>
            <person name="Chaudhuri R.R."/>
            <person name="La Ragione R."/>
            <person name="Hildebrand F."/>
            <person name="Pallen M.J."/>
        </authorList>
    </citation>
    <scope>NUCLEOTIDE SEQUENCE</scope>
    <source>
        <strain evidence="2">ChiGjej6B6-1540</strain>
    </source>
</reference>
<dbReference type="PANTHER" id="PTHR37298">
    <property type="entry name" value="UPF0111 PROTEIN YKAA"/>
    <property type="match status" value="1"/>
</dbReference>
<dbReference type="EMBL" id="DXGA01000166">
    <property type="protein sequence ID" value="HIW94437.1"/>
    <property type="molecule type" value="Genomic_DNA"/>
</dbReference>
<proteinExistence type="inferred from homology"/>
<dbReference type="InterPro" id="IPR038078">
    <property type="entry name" value="PhoU-like_sf"/>
</dbReference>
<dbReference type="Pfam" id="PF01865">
    <property type="entry name" value="PhoU_div"/>
    <property type="match status" value="1"/>
</dbReference>
<comment type="similarity">
    <text evidence="1">Belongs to the UPF0111 family.</text>
</comment>
<dbReference type="InterPro" id="IPR018445">
    <property type="entry name" value="Put_Phosphate_transp_reg"/>
</dbReference>
<gene>
    <name evidence="2" type="ORF">H9868_07855</name>
</gene>
<evidence type="ECO:0000313" key="2">
    <source>
        <dbReference type="EMBL" id="HIW94437.1"/>
    </source>
</evidence>
<dbReference type="Gene3D" id="1.20.58.220">
    <property type="entry name" value="Phosphate transport system protein phou homolog 2, domain 2"/>
    <property type="match status" value="1"/>
</dbReference>
<dbReference type="Proteomes" id="UP000824192">
    <property type="component" value="Unassembled WGS sequence"/>
</dbReference>